<feature type="transmembrane region" description="Helical" evidence="12">
    <location>
        <begin position="162"/>
        <end position="184"/>
    </location>
</feature>
<evidence type="ECO:0000256" key="3">
    <source>
        <dbReference type="ARBA" id="ARBA00022475"/>
    </source>
</evidence>
<dbReference type="AlphaFoldDB" id="A0A3B0RPL5"/>
<reference evidence="13" key="1">
    <citation type="submission" date="2018-06" db="EMBL/GenBank/DDBJ databases">
        <authorList>
            <person name="Zhirakovskaya E."/>
        </authorList>
    </citation>
    <scope>NUCLEOTIDE SEQUENCE</scope>
</reference>
<dbReference type="FunFam" id="1.20.120.1760:FF:000004">
    <property type="entry name" value="CDP-diacylglycerol--glycerol-3-phosphate 3-phosphatidyltransferase"/>
    <property type="match status" value="1"/>
</dbReference>
<dbReference type="PIRSF" id="PIRSF000847">
    <property type="entry name" value="Phos_ph_gly_syn"/>
    <property type="match status" value="1"/>
</dbReference>
<keyword evidence="8" id="KW-0443">Lipid metabolism</keyword>
<organism evidence="13">
    <name type="scientific">hydrothermal vent metagenome</name>
    <dbReference type="NCBI Taxonomy" id="652676"/>
    <lineage>
        <taxon>unclassified sequences</taxon>
        <taxon>metagenomes</taxon>
        <taxon>ecological metagenomes</taxon>
    </lineage>
</organism>
<evidence type="ECO:0000256" key="9">
    <source>
        <dbReference type="ARBA" id="ARBA00023136"/>
    </source>
</evidence>
<dbReference type="GO" id="GO:0005886">
    <property type="term" value="C:plasma membrane"/>
    <property type="evidence" value="ECO:0007669"/>
    <property type="project" value="UniProtKB-SubCell"/>
</dbReference>
<dbReference type="InterPro" id="IPR048254">
    <property type="entry name" value="CDP_ALCOHOL_P_TRANSF_CS"/>
</dbReference>
<evidence type="ECO:0000256" key="8">
    <source>
        <dbReference type="ARBA" id="ARBA00023098"/>
    </source>
</evidence>
<evidence type="ECO:0000256" key="10">
    <source>
        <dbReference type="ARBA" id="ARBA00023209"/>
    </source>
</evidence>
<comment type="subcellular location">
    <subcellularLocation>
        <location evidence="1">Cell membrane</location>
        <topology evidence="1">Multi-pass membrane protein</topology>
    </subcellularLocation>
</comment>
<evidence type="ECO:0000256" key="4">
    <source>
        <dbReference type="ARBA" id="ARBA00022516"/>
    </source>
</evidence>
<dbReference type="EC" id="2.7.8.5" evidence="13"/>
<dbReference type="GO" id="GO:0046474">
    <property type="term" value="P:glycerophospholipid biosynthetic process"/>
    <property type="evidence" value="ECO:0007669"/>
    <property type="project" value="TreeGrafter"/>
</dbReference>
<evidence type="ECO:0000256" key="1">
    <source>
        <dbReference type="ARBA" id="ARBA00004651"/>
    </source>
</evidence>
<dbReference type="InterPro" id="IPR043130">
    <property type="entry name" value="CDP-OH_PTrfase_TM_dom"/>
</dbReference>
<dbReference type="InterPro" id="IPR004570">
    <property type="entry name" value="Phosphatidylglycerol_P_synth"/>
</dbReference>
<dbReference type="EMBL" id="UOEA01000088">
    <property type="protein sequence ID" value="VAV85515.1"/>
    <property type="molecule type" value="Genomic_DNA"/>
</dbReference>
<keyword evidence="11" id="KW-1208">Phospholipid metabolism</keyword>
<evidence type="ECO:0000313" key="13">
    <source>
        <dbReference type="EMBL" id="VAV85515.1"/>
    </source>
</evidence>
<dbReference type="PANTHER" id="PTHR14269">
    <property type="entry name" value="CDP-DIACYLGLYCEROL--GLYCEROL-3-PHOSPHATE 3-PHOSPHATIDYLTRANSFERASE-RELATED"/>
    <property type="match status" value="1"/>
</dbReference>
<gene>
    <name evidence="13" type="ORF">MNBD_DELTA01-1191</name>
</gene>
<dbReference type="InterPro" id="IPR050324">
    <property type="entry name" value="CDP-alcohol_PTase-I"/>
</dbReference>
<keyword evidence="5 13" id="KW-0808">Transferase</keyword>
<dbReference type="PROSITE" id="PS00379">
    <property type="entry name" value="CDP_ALCOHOL_P_TRANSF"/>
    <property type="match status" value="1"/>
</dbReference>
<dbReference type="NCBIfam" id="TIGR00560">
    <property type="entry name" value="pgsA"/>
    <property type="match status" value="1"/>
</dbReference>
<feature type="transmembrane region" description="Helical" evidence="12">
    <location>
        <begin position="85"/>
        <end position="109"/>
    </location>
</feature>
<proteinExistence type="inferred from homology"/>
<protein>
    <submittedName>
        <fullName evidence="13">CDP-diacylglycerol--glycerol-3-phosphate 3-phosphatidyltransferase</fullName>
        <ecNumber evidence="13">2.7.8.5</ecNumber>
    </submittedName>
</protein>
<feature type="transmembrane region" description="Helical" evidence="12">
    <location>
        <begin position="139"/>
        <end position="156"/>
    </location>
</feature>
<accession>A0A3B0RPL5</accession>
<keyword evidence="7 12" id="KW-1133">Transmembrane helix</keyword>
<keyword evidence="3" id="KW-1003">Cell membrane</keyword>
<keyword evidence="6 12" id="KW-0812">Transmembrane</keyword>
<dbReference type="PANTHER" id="PTHR14269:SF62">
    <property type="entry name" value="CDP-DIACYLGLYCEROL--GLYCEROL-3-PHOSPHATE 3-PHOSPHATIDYLTRANSFERASE 1, CHLOROPLASTIC"/>
    <property type="match status" value="1"/>
</dbReference>
<dbReference type="GO" id="GO:0008444">
    <property type="term" value="F:CDP-diacylglycerol-glycerol-3-phosphate 3-phosphatidyltransferase activity"/>
    <property type="evidence" value="ECO:0007669"/>
    <property type="project" value="UniProtKB-EC"/>
</dbReference>
<keyword evidence="4" id="KW-0444">Lipid biosynthesis</keyword>
<evidence type="ECO:0000256" key="12">
    <source>
        <dbReference type="SAM" id="Phobius"/>
    </source>
</evidence>
<evidence type="ECO:0000256" key="11">
    <source>
        <dbReference type="ARBA" id="ARBA00023264"/>
    </source>
</evidence>
<evidence type="ECO:0000256" key="7">
    <source>
        <dbReference type="ARBA" id="ARBA00022989"/>
    </source>
</evidence>
<dbReference type="InterPro" id="IPR000462">
    <property type="entry name" value="CDP-OH_P_trans"/>
</dbReference>
<sequence length="189" mass="20833">MPDNENLENIKEDLWNLPNKLSAVRLAASPVLIVLLLYPGKTLSIIATLVFILASITDWLDGYIARKSNMITVLGKFLDPLADKLLIASALIMLIPLGRVPAWMVALIVSREIAITGLRTVAVMSKVVIPASALGKTKTVFQIAALIALILHYPFYGINFHAIGMVLLWIALIATLYSGMDYLLKFFRK</sequence>
<dbReference type="Pfam" id="PF01066">
    <property type="entry name" value="CDP-OH_P_transf"/>
    <property type="match status" value="1"/>
</dbReference>
<keyword evidence="10" id="KW-0594">Phospholipid biosynthesis</keyword>
<evidence type="ECO:0000256" key="2">
    <source>
        <dbReference type="ARBA" id="ARBA00010441"/>
    </source>
</evidence>
<dbReference type="Gene3D" id="1.20.120.1760">
    <property type="match status" value="1"/>
</dbReference>
<name>A0A3B0RPL5_9ZZZZ</name>
<keyword evidence="9 12" id="KW-0472">Membrane</keyword>
<comment type="similarity">
    <text evidence="2">Belongs to the CDP-alcohol phosphatidyltransferase class-I family.</text>
</comment>
<evidence type="ECO:0000256" key="6">
    <source>
        <dbReference type="ARBA" id="ARBA00022692"/>
    </source>
</evidence>
<evidence type="ECO:0000256" key="5">
    <source>
        <dbReference type="ARBA" id="ARBA00022679"/>
    </source>
</evidence>